<dbReference type="AlphaFoldDB" id="A0A8S9XHU5"/>
<keyword evidence="1" id="KW-0732">Signal</keyword>
<dbReference type="SUPFAM" id="SSF51445">
    <property type="entry name" value="(Trans)glycosidases"/>
    <property type="match status" value="1"/>
</dbReference>
<dbReference type="EMBL" id="WIXP02000008">
    <property type="protein sequence ID" value="KAF6207155.1"/>
    <property type="molecule type" value="Genomic_DNA"/>
</dbReference>
<proteinExistence type="predicted"/>
<feature type="chain" id="PRO_5035925177" evidence="1">
    <location>
        <begin position="25"/>
        <end position="79"/>
    </location>
</feature>
<name>A0A8S9XHU5_APOLU</name>
<sequence length="79" mass="8442">MSTTGVNVLLTATALLGAAGLSGAVDWWQIGPVYQIYPASFADSDGDGIGDLNENFPKWFFVVCWPVRVAINQPVAPML</sequence>
<reference evidence="2" key="1">
    <citation type="journal article" date="2021" name="Mol. Ecol. Resour.">
        <title>Apolygus lucorum genome provides insights into omnivorousness and mesophyll feeding.</title>
        <authorList>
            <person name="Liu Y."/>
            <person name="Liu H."/>
            <person name="Wang H."/>
            <person name="Huang T."/>
            <person name="Liu B."/>
            <person name="Yang B."/>
            <person name="Yin L."/>
            <person name="Li B."/>
            <person name="Zhang Y."/>
            <person name="Zhang S."/>
            <person name="Jiang F."/>
            <person name="Zhang X."/>
            <person name="Ren Y."/>
            <person name="Wang B."/>
            <person name="Wang S."/>
            <person name="Lu Y."/>
            <person name="Wu K."/>
            <person name="Fan W."/>
            <person name="Wang G."/>
        </authorList>
    </citation>
    <scope>NUCLEOTIDE SEQUENCE</scope>
    <source>
        <strain evidence="2">12Hb</strain>
    </source>
</reference>
<evidence type="ECO:0000256" key="1">
    <source>
        <dbReference type="SAM" id="SignalP"/>
    </source>
</evidence>
<protein>
    <submittedName>
        <fullName evidence="2">Uncharacterized protein</fullName>
    </submittedName>
</protein>
<dbReference type="InterPro" id="IPR017853">
    <property type="entry name" value="GH"/>
</dbReference>
<evidence type="ECO:0000313" key="3">
    <source>
        <dbReference type="Proteomes" id="UP000466442"/>
    </source>
</evidence>
<comment type="caution">
    <text evidence="2">The sequence shown here is derived from an EMBL/GenBank/DDBJ whole genome shotgun (WGS) entry which is preliminary data.</text>
</comment>
<dbReference type="Gene3D" id="3.20.20.80">
    <property type="entry name" value="Glycosidases"/>
    <property type="match status" value="1"/>
</dbReference>
<gene>
    <name evidence="2" type="ORF">GE061_018394</name>
</gene>
<organism evidence="2 3">
    <name type="scientific">Apolygus lucorum</name>
    <name type="common">Small green plant bug</name>
    <name type="synonym">Lygocoris lucorum</name>
    <dbReference type="NCBI Taxonomy" id="248454"/>
    <lineage>
        <taxon>Eukaryota</taxon>
        <taxon>Metazoa</taxon>
        <taxon>Ecdysozoa</taxon>
        <taxon>Arthropoda</taxon>
        <taxon>Hexapoda</taxon>
        <taxon>Insecta</taxon>
        <taxon>Pterygota</taxon>
        <taxon>Neoptera</taxon>
        <taxon>Paraneoptera</taxon>
        <taxon>Hemiptera</taxon>
        <taxon>Heteroptera</taxon>
        <taxon>Panheteroptera</taxon>
        <taxon>Cimicomorpha</taxon>
        <taxon>Miridae</taxon>
        <taxon>Mirini</taxon>
        <taxon>Apolygus</taxon>
    </lineage>
</organism>
<evidence type="ECO:0000313" key="2">
    <source>
        <dbReference type="EMBL" id="KAF6207155.1"/>
    </source>
</evidence>
<feature type="signal peptide" evidence="1">
    <location>
        <begin position="1"/>
        <end position="24"/>
    </location>
</feature>
<keyword evidence="3" id="KW-1185">Reference proteome</keyword>
<accession>A0A8S9XHU5</accession>
<dbReference type="Proteomes" id="UP000466442">
    <property type="component" value="Unassembled WGS sequence"/>
</dbReference>
<dbReference type="OrthoDB" id="1740265at2759"/>